<dbReference type="GO" id="GO:0051082">
    <property type="term" value="F:unfolded protein binding"/>
    <property type="evidence" value="ECO:0007669"/>
    <property type="project" value="TreeGrafter"/>
</dbReference>
<feature type="region of interest" description="Disordered" evidence="3">
    <location>
        <begin position="268"/>
        <end position="309"/>
    </location>
</feature>
<name>A0A818J9Y7_9BILA</name>
<dbReference type="InterPro" id="IPR008978">
    <property type="entry name" value="HSP20-like_chaperone"/>
</dbReference>
<dbReference type="SUPFAM" id="SSF49764">
    <property type="entry name" value="HSP20-like chaperones"/>
    <property type="match status" value="1"/>
</dbReference>
<dbReference type="Gene3D" id="2.60.40.790">
    <property type="match status" value="2"/>
</dbReference>
<dbReference type="EMBL" id="CAJOBD010000025">
    <property type="protein sequence ID" value="CAF3540817.1"/>
    <property type="molecule type" value="Genomic_DNA"/>
</dbReference>
<dbReference type="InterPro" id="IPR001436">
    <property type="entry name" value="Alpha-crystallin/sHSP_animal"/>
</dbReference>
<feature type="compositionally biased region" description="Basic residues" evidence="3">
    <location>
        <begin position="56"/>
        <end position="67"/>
    </location>
</feature>
<accession>A0A818J9Y7</accession>
<evidence type="ECO:0000313" key="5">
    <source>
        <dbReference type="EMBL" id="CAF3540817.1"/>
    </source>
</evidence>
<dbReference type="PANTHER" id="PTHR45640:SF26">
    <property type="entry name" value="RE23625P"/>
    <property type="match status" value="1"/>
</dbReference>
<dbReference type="PANTHER" id="PTHR45640">
    <property type="entry name" value="HEAT SHOCK PROTEIN HSP-12.2-RELATED"/>
    <property type="match status" value="1"/>
</dbReference>
<dbReference type="GO" id="GO:0042026">
    <property type="term" value="P:protein refolding"/>
    <property type="evidence" value="ECO:0007669"/>
    <property type="project" value="TreeGrafter"/>
</dbReference>
<dbReference type="GO" id="GO:0005737">
    <property type="term" value="C:cytoplasm"/>
    <property type="evidence" value="ECO:0007669"/>
    <property type="project" value="TreeGrafter"/>
</dbReference>
<evidence type="ECO:0000259" key="4">
    <source>
        <dbReference type="PROSITE" id="PS01031"/>
    </source>
</evidence>
<dbReference type="AlphaFoldDB" id="A0A818J9Y7"/>
<organism evidence="5 6">
    <name type="scientific">Rotaria sordida</name>
    <dbReference type="NCBI Taxonomy" id="392033"/>
    <lineage>
        <taxon>Eukaryota</taxon>
        <taxon>Metazoa</taxon>
        <taxon>Spiralia</taxon>
        <taxon>Gnathifera</taxon>
        <taxon>Rotifera</taxon>
        <taxon>Eurotatoria</taxon>
        <taxon>Bdelloidea</taxon>
        <taxon>Philodinida</taxon>
        <taxon>Philodinidae</taxon>
        <taxon>Rotaria</taxon>
    </lineage>
</organism>
<proteinExistence type="inferred from homology"/>
<dbReference type="Proteomes" id="UP000663836">
    <property type="component" value="Unassembled WGS sequence"/>
</dbReference>
<comment type="caution">
    <text evidence="5">The sequence shown here is derived from an EMBL/GenBank/DDBJ whole genome shotgun (WGS) entry which is preliminary data.</text>
</comment>
<evidence type="ECO:0000256" key="3">
    <source>
        <dbReference type="SAM" id="MobiDB-lite"/>
    </source>
</evidence>
<sequence length="309" mass="36180">MSFFPIYRFRDFDDPFDRYFGDQLDFFDPWRDFETFPTALSIRPNAFRWINEPSRLPRHHHHHHHHGTQPTSSTPHAEKFRRKVVVEAKQEDRQADGDYNVRELRKSYELPEHADATHLASYVTPNNMLVIEVPIKNPEAERRLEQARKDDKRLAQFGEYLNPLFDYVGFLGGSDFEPHVVDKENNQKQLEMTLGMKDYRPQEIKVSVKNNELIVQGEHRHKDANRSERSFFFKSIVLPPGTQIDQLESHLTEDGQLKIEVPFIEQKEAQKSVESKEESKPVESKEGSKPVESKEGSKPVENEKKEGDK</sequence>
<dbReference type="GO" id="GO:0009408">
    <property type="term" value="P:response to heat"/>
    <property type="evidence" value="ECO:0007669"/>
    <property type="project" value="TreeGrafter"/>
</dbReference>
<evidence type="ECO:0000256" key="1">
    <source>
        <dbReference type="PROSITE-ProRule" id="PRU00285"/>
    </source>
</evidence>
<dbReference type="Pfam" id="PF00011">
    <property type="entry name" value="HSP20"/>
    <property type="match status" value="2"/>
</dbReference>
<dbReference type="PROSITE" id="PS01031">
    <property type="entry name" value="SHSP"/>
    <property type="match status" value="1"/>
</dbReference>
<dbReference type="GO" id="GO:0005634">
    <property type="term" value="C:nucleus"/>
    <property type="evidence" value="ECO:0007669"/>
    <property type="project" value="TreeGrafter"/>
</dbReference>
<evidence type="ECO:0000256" key="2">
    <source>
        <dbReference type="RuleBase" id="RU003616"/>
    </source>
</evidence>
<dbReference type="CDD" id="cd06526">
    <property type="entry name" value="metazoan_ACD"/>
    <property type="match status" value="2"/>
</dbReference>
<protein>
    <recommendedName>
        <fullName evidence="4">SHSP domain-containing protein</fullName>
    </recommendedName>
</protein>
<evidence type="ECO:0000313" key="6">
    <source>
        <dbReference type="Proteomes" id="UP000663836"/>
    </source>
</evidence>
<dbReference type="InterPro" id="IPR002068">
    <property type="entry name" value="A-crystallin/Hsp20_dom"/>
</dbReference>
<reference evidence="5" key="1">
    <citation type="submission" date="2021-02" db="EMBL/GenBank/DDBJ databases">
        <authorList>
            <person name="Nowell W R."/>
        </authorList>
    </citation>
    <scope>NUCLEOTIDE SEQUENCE</scope>
</reference>
<gene>
    <name evidence="5" type="ORF">JBS370_LOCUS848</name>
</gene>
<feature type="region of interest" description="Disordered" evidence="3">
    <location>
        <begin position="56"/>
        <end position="78"/>
    </location>
</feature>
<comment type="similarity">
    <text evidence="1 2">Belongs to the small heat shock protein (HSP20) family.</text>
</comment>
<feature type="domain" description="SHSP" evidence="4">
    <location>
        <begin position="171"/>
        <end position="278"/>
    </location>
</feature>